<proteinExistence type="inferred from homology"/>
<dbReference type="PANTHER" id="PTHR30307">
    <property type="entry name" value="S-ADENOSYLMETHIONINE:TRNA RIBOSYLTRANSFERASE-ISOMERASE"/>
    <property type="match status" value="1"/>
</dbReference>
<evidence type="ECO:0000256" key="2">
    <source>
        <dbReference type="ARBA" id="ARBA00022679"/>
    </source>
</evidence>
<comment type="function">
    <text evidence="5">Transfers and isomerizes the ribose moiety from AdoMet to the 7-aminomethyl group of 7-deazaguanine (preQ1-tRNA) to give epoxyqueuosine (oQ-tRNA).</text>
</comment>
<keyword evidence="3 5" id="KW-0949">S-adenosyl-L-methionine</keyword>
<name>A0ABY8CEQ7_9GAMM</name>
<dbReference type="InterPro" id="IPR003699">
    <property type="entry name" value="QueA"/>
</dbReference>
<dbReference type="EC" id="2.4.99.17" evidence="5"/>
<keyword evidence="7" id="KW-1185">Reference proteome</keyword>
<dbReference type="InterPro" id="IPR042119">
    <property type="entry name" value="QueA_dom2"/>
</dbReference>
<dbReference type="SUPFAM" id="SSF111337">
    <property type="entry name" value="QueA-like"/>
    <property type="match status" value="1"/>
</dbReference>
<dbReference type="HAMAP" id="MF_00113">
    <property type="entry name" value="QueA"/>
    <property type="match status" value="1"/>
</dbReference>
<keyword evidence="6" id="KW-0328">Glycosyltransferase</keyword>
<evidence type="ECO:0000313" key="6">
    <source>
        <dbReference type="EMBL" id="WEJ63180.1"/>
    </source>
</evidence>
<evidence type="ECO:0000256" key="5">
    <source>
        <dbReference type="HAMAP-Rule" id="MF_00113"/>
    </source>
</evidence>
<comment type="similarity">
    <text evidence="5">Belongs to the QueA family.</text>
</comment>
<dbReference type="EMBL" id="CP102381">
    <property type="protein sequence ID" value="WEJ63180.1"/>
    <property type="molecule type" value="Genomic_DNA"/>
</dbReference>
<dbReference type="Gene3D" id="3.40.1780.10">
    <property type="entry name" value="QueA-like"/>
    <property type="match status" value="1"/>
</dbReference>
<comment type="subcellular location">
    <subcellularLocation>
        <location evidence="5">Cytoplasm</location>
    </subcellularLocation>
</comment>
<dbReference type="RefSeq" id="WP_275595434.1">
    <property type="nucleotide sequence ID" value="NZ_CP102381.1"/>
</dbReference>
<evidence type="ECO:0000256" key="4">
    <source>
        <dbReference type="ARBA" id="ARBA00022785"/>
    </source>
</evidence>
<gene>
    <name evidence="5 6" type="primary">queA</name>
    <name evidence="6" type="ORF">NR989_02720</name>
</gene>
<dbReference type="NCBIfam" id="TIGR00113">
    <property type="entry name" value="queA"/>
    <property type="match status" value="1"/>
</dbReference>
<keyword evidence="4 5" id="KW-0671">Queuosine biosynthesis</keyword>
<dbReference type="GO" id="GO:0051075">
    <property type="term" value="F:S-adenosylmethionine:tRNA ribosyltransferase-isomerase activity"/>
    <property type="evidence" value="ECO:0007669"/>
    <property type="project" value="UniProtKB-EC"/>
</dbReference>
<keyword evidence="1 5" id="KW-0963">Cytoplasm</keyword>
<dbReference type="Pfam" id="PF02547">
    <property type="entry name" value="Queuosine_synth"/>
    <property type="match status" value="1"/>
</dbReference>
<dbReference type="PANTHER" id="PTHR30307:SF0">
    <property type="entry name" value="S-ADENOSYLMETHIONINE:TRNA RIBOSYLTRANSFERASE-ISOMERASE"/>
    <property type="match status" value="1"/>
</dbReference>
<organism evidence="6 7">
    <name type="scientific">Thiomicrorhabdus lithotrophica</name>
    <dbReference type="NCBI Taxonomy" id="2949997"/>
    <lineage>
        <taxon>Bacteria</taxon>
        <taxon>Pseudomonadati</taxon>
        <taxon>Pseudomonadota</taxon>
        <taxon>Gammaproteobacteria</taxon>
        <taxon>Thiotrichales</taxon>
        <taxon>Piscirickettsiaceae</taxon>
        <taxon>Thiomicrorhabdus</taxon>
    </lineage>
</organism>
<evidence type="ECO:0000256" key="1">
    <source>
        <dbReference type="ARBA" id="ARBA00022490"/>
    </source>
</evidence>
<dbReference type="Gene3D" id="2.40.10.240">
    <property type="entry name" value="QueA-like"/>
    <property type="match status" value="1"/>
</dbReference>
<dbReference type="Proteomes" id="UP001222275">
    <property type="component" value="Chromosome"/>
</dbReference>
<accession>A0ABY8CEQ7</accession>
<keyword evidence="2 5" id="KW-0808">Transferase</keyword>
<evidence type="ECO:0000313" key="7">
    <source>
        <dbReference type="Proteomes" id="UP001222275"/>
    </source>
</evidence>
<comment type="pathway">
    <text evidence="5">tRNA modification; tRNA-queuosine biosynthesis.</text>
</comment>
<sequence>MKRQDFFFELPENLIAQKPAKQRRDSRLLVMSDSASDYKLVDAKFPDLLSFLEPNDLLVFNNTKVIPARLFGEKATGGKIELLIERVIDEKTILTHIRSSRSPKPGSILTIENAFDVEVIGRQDALFIVKVLSDKTALELVEDNGHMPLPPYIERAEDVEEDKERYQTVYSQKPGAVAAPTAGLHFDNALMDDIKAKGVDIGFVTLHVGAGTFKPVQVDDIAEHVMHSEYLEVDEALVAQVQKARKLGGRVIAVGTTSVRCLESAASFSDTGQVAPYQGDTDIFITPGYQFKEVDVLLTNFHLPESTLIMLVSALAGYERTMDAYKHAVEKQYRFFSYGDAMLVFPKK</sequence>
<dbReference type="NCBIfam" id="NF001140">
    <property type="entry name" value="PRK00147.1"/>
    <property type="match status" value="1"/>
</dbReference>
<evidence type="ECO:0000256" key="3">
    <source>
        <dbReference type="ARBA" id="ARBA00022691"/>
    </source>
</evidence>
<comment type="catalytic activity">
    <reaction evidence="5">
        <text>7-aminomethyl-7-carbaguanosine(34) in tRNA + S-adenosyl-L-methionine = epoxyqueuosine(34) in tRNA + adenine + L-methionine + 2 H(+)</text>
        <dbReference type="Rhea" id="RHEA:32155"/>
        <dbReference type="Rhea" id="RHEA-COMP:10342"/>
        <dbReference type="Rhea" id="RHEA-COMP:18582"/>
        <dbReference type="ChEBI" id="CHEBI:15378"/>
        <dbReference type="ChEBI" id="CHEBI:16708"/>
        <dbReference type="ChEBI" id="CHEBI:57844"/>
        <dbReference type="ChEBI" id="CHEBI:59789"/>
        <dbReference type="ChEBI" id="CHEBI:82833"/>
        <dbReference type="ChEBI" id="CHEBI:194443"/>
        <dbReference type="EC" id="2.4.99.17"/>
    </reaction>
</comment>
<comment type="subunit">
    <text evidence="5">Monomer.</text>
</comment>
<dbReference type="InterPro" id="IPR036100">
    <property type="entry name" value="QueA_sf"/>
</dbReference>
<dbReference type="InterPro" id="IPR042118">
    <property type="entry name" value="QueA_dom1"/>
</dbReference>
<reference evidence="6 7" key="1">
    <citation type="submission" date="2022-06" db="EMBL/GenBank/DDBJ databases">
        <title>Thiomicrohabdus sp. nov, an obligately chemolithoautotrophic, sulfur-oxidizing bacterium isolated from beach of Guanyin Mountain. Amoy.</title>
        <authorList>
            <person name="Zhu H."/>
        </authorList>
    </citation>
    <scope>NUCLEOTIDE SEQUENCE [LARGE SCALE GENOMIC DNA]</scope>
    <source>
        <strain evidence="6 7">XGS-01</strain>
    </source>
</reference>
<protein>
    <recommendedName>
        <fullName evidence="5">S-adenosylmethionine:tRNA ribosyltransferase-isomerase</fullName>
        <ecNumber evidence="5">2.4.99.17</ecNumber>
    </recommendedName>
    <alternativeName>
        <fullName evidence="5">Queuosine biosynthesis protein QueA</fullName>
    </alternativeName>
</protein>